<comment type="caution">
    <text evidence="2">The sequence shown here is derived from an EMBL/GenBank/DDBJ whole genome shotgun (WGS) entry which is preliminary data.</text>
</comment>
<keyword evidence="1" id="KW-1133">Transmembrane helix</keyword>
<organism evidence="2 3">
    <name type="scientific">Collybia nuda</name>
    <dbReference type="NCBI Taxonomy" id="64659"/>
    <lineage>
        <taxon>Eukaryota</taxon>
        <taxon>Fungi</taxon>
        <taxon>Dikarya</taxon>
        <taxon>Basidiomycota</taxon>
        <taxon>Agaricomycotina</taxon>
        <taxon>Agaricomycetes</taxon>
        <taxon>Agaricomycetidae</taxon>
        <taxon>Agaricales</taxon>
        <taxon>Tricholomatineae</taxon>
        <taxon>Clitocybaceae</taxon>
        <taxon>Collybia</taxon>
    </lineage>
</organism>
<protein>
    <submittedName>
        <fullName evidence="2">Uncharacterized protein</fullName>
    </submittedName>
</protein>
<feature type="transmembrane region" description="Helical" evidence="1">
    <location>
        <begin position="171"/>
        <end position="196"/>
    </location>
</feature>
<keyword evidence="1" id="KW-0812">Transmembrane</keyword>
<dbReference type="AlphaFoldDB" id="A0A9P6CBW5"/>
<feature type="transmembrane region" description="Helical" evidence="1">
    <location>
        <begin position="129"/>
        <end position="151"/>
    </location>
</feature>
<keyword evidence="3" id="KW-1185">Reference proteome</keyword>
<feature type="transmembrane region" description="Helical" evidence="1">
    <location>
        <begin position="12"/>
        <end position="35"/>
    </location>
</feature>
<feature type="transmembrane region" description="Helical" evidence="1">
    <location>
        <begin position="252"/>
        <end position="272"/>
    </location>
</feature>
<keyword evidence="1" id="KW-0472">Membrane</keyword>
<feature type="transmembrane region" description="Helical" evidence="1">
    <location>
        <begin position="55"/>
        <end position="73"/>
    </location>
</feature>
<evidence type="ECO:0000256" key="1">
    <source>
        <dbReference type="SAM" id="Phobius"/>
    </source>
</evidence>
<evidence type="ECO:0000313" key="2">
    <source>
        <dbReference type="EMBL" id="KAF9459967.1"/>
    </source>
</evidence>
<dbReference type="EMBL" id="MU150307">
    <property type="protein sequence ID" value="KAF9459967.1"/>
    <property type="molecule type" value="Genomic_DNA"/>
</dbReference>
<evidence type="ECO:0000313" key="3">
    <source>
        <dbReference type="Proteomes" id="UP000807353"/>
    </source>
</evidence>
<accession>A0A9P6CBW5</accession>
<feature type="transmembrane region" description="Helical" evidence="1">
    <location>
        <begin position="226"/>
        <end position="246"/>
    </location>
</feature>
<dbReference type="OrthoDB" id="3357408at2759"/>
<sequence length="353" mass="38802">MPQIPSNLAQVVAVFVECIFYGAYLVTFAACLKSITLARTELPWASRFKDHHSTLIIISLIFSISTFNLALGLDRIIALLNHDSVGSGAVQQLGADWINILKPLTVHLQTMVADSVLTYRCWIVYDKSLRIIFLPIFFYVGIVICTVIAMIKEGTLQSDKTSRINGDQLLQAYIGFWVSTISLNIYATTMIVLRIWRVESESRGKNTLTPLYVTPHLSRLQTAMKAVIESGLLYTITSVVNFIVLVSGSNATFITTAVFIQVVGIAFNLILIRVGERGEDNTIASGTGHAVSTALDFAPTSSNNVLASRPRRRTSTEQFNLESKVNQAVDCDSQVEAAENGAVKPAEKHPVFN</sequence>
<gene>
    <name evidence="2" type="ORF">BDZ94DRAFT_1311927</name>
</gene>
<proteinExistence type="predicted"/>
<dbReference type="Proteomes" id="UP000807353">
    <property type="component" value="Unassembled WGS sequence"/>
</dbReference>
<name>A0A9P6CBW5_9AGAR</name>
<reference evidence="2" key="1">
    <citation type="submission" date="2020-11" db="EMBL/GenBank/DDBJ databases">
        <authorList>
            <consortium name="DOE Joint Genome Institute"/>
            <person name="Ahrendt S."/>
            <person name="Riley R."/>
            <person name="Andreopoulos W."/>
            <person name="Labutti K."/>
            <person name="Pangilinan J."/>
            <person name="Ruiz-Duenas F.J."/>
            <person name="Barrasa J.M."/>
            <person name="Sanchez-Garcia M."/>
            <person name="Camarero S."/>
            <person name="Miyauchi S."/>
            <person name="Serrano A."/>
            <person name="Linde D."/>
            <person name="Babiker R."/>
            <person name="Drula E."/>
            <person name="Ayuso-Fernandez I."/>
            <person name="Pacheco R."/>
            <person name="Padilla G."/>
            <person name="Ferreira P."/>
            <person name="Barriuso J."/>
            <person name="Kellner H."/>
            <person name="Castanera R."/>
            <person name="Alfaro M."/>
            <person name="Ramirez L."/>
            <person name="Pisabarro A.G."/>
            <person name="Kuo A."/>
            <person name="Tritt A."/>
            <person name="Lipzen A."/>
            <person name="He G."/>
            <person name="Yan M."/>
            <person name="Ng V."/>
            <person name="Cullen D."/>
            <person name="Martin F."/>
            <person name="Rosso M.-N."/>
            <person name="Henrissat B."/>
            <person name="Hibbett D."/>
            <person name="Martinez A.T."/>
            <person name="Grigoriev I.V."/>
        </authorList>
    </citation>
    <scope>NUCLEOTIDE SEQUENCE</scope>
    <source>
        <strain evidence="2">CBS 247.69</strain>
    </source>
</reference>